<proteinExistence type="predicted"/>
<dbReference type="AlphaFoldDB" id="A0A3A2ZWK5"/>
<gene>
    <name evidence="2" type="ORF">PHISCL_06252</name>
</gene>
<dbReference type="InterPro" id="IPR012967">
    <property type="entry name" value="COMT_dimerisation"/>
</dbReference>
<name>A0A3A2ZWK5_9EURO</name>
<sequence length="100" mass="10696">MDTERIQHLLTEAQSSLSVFQKTQAETSRADALEKVTSLARALEKPKDAILKLSYTPSVCMALKVAIDLGVFPILAKATSPVSAEELATVKSADPLLVGQ</sequence>
<dbReference type="GO" id="GO:0008168">
    <property type="term" value="F:methyltransferase activity"/>
    <property type="evidence" value="ECO:0007669"/>
    <property type="project" value="UniProtKB-KW"/>
</dbReference>
<dbReference type="SUPFAM" id="SSF46785">
    <property type="entry name" value="Winged helix' DNA-binding domain"/>
    <property type="match status" value="1"/>
</dbReference>
<dbReference type="InterPro" id="IPR036388">
    <property type="entry name" value="WH-like_DNA-bd_sf"/>
</dbReference>
<dbReference type="OrthoDB" id="1535081at2759"/>
<keyword evidence="2" id="KW-0808">Transferase</keyword>
<dbReference type="Proteomes" id="UP000266188">
    <property type="component" value="Unassembled WGS sequence"/>
</dbReference>
<dbReference type="InterPro" id="IPR036390">
    <property type="entry name" value="WH_DNA-bd_sf"/>
</dbReference>
<keyword evidence="2" id="KW-0489">Methyltransferase</keyword>
<feature type="domain" description="O-methyltransferase dimerisation" evidence="1">
    <location>
        <begin position="58"/>
        <end position="90"/>
    </location>
</feature>
<keyword evidence="3" id="KW-1185">Reference proteome</keyword>
<dbReference type="EMBL" id="MVGC01000230">
    <property type="protein sequence ID" value="RJE21421.1"/>
    <property type="molecule type" value="Genomic_DNA"/>
</dbReference>
<comment type="caution">
    <text evidence="2">The sequence shown here is derived from an EMBL/GenBank/DDBJ whole genome shotgun (WGS) entry which is preliminary data.</text>
</comment>
<reference evidence="3" key="1">
    <citation type="submission" date="2017-02" db="EMBL/GenBank/DDBJ databases">
        <authorList>
            <person name="Tafer H."/>
            <person name="Lopandic K."/>
        </authorList>
    </citation>
    <scope>NUCLEOTIDE SEQUENCE [LARGE SCALE GENOMIC DNA]</scope>
    <source>
        <strain evidence="3">CBS 366.77</strain>
    </source>
</reference>
<dbReference type="GO" id="GO:0046983">
    <property type="term" value="F:protein dimerization activity"/>
    <property type="evidence" value="ECO:0007669"/>
    <property type="project" value="InterPro"/>
</dbReference>
<dbReference type="Gene3D" id="1.10.10.10">
    <property type="entry name" value="Winged helix-like DNA-binding domain superfamily/Winged helix DNA-binding domain"/>
    <property type="match status" value="1"/>
</dbReference>
<evidence type="ECO:0000313" key="3">
    <source>
        <dbReference type="Proteomes" id="UP000266188"/>
    </source>
</evidence>
<accession>A0A3A2ZWK5</accession>
<evidence type="ECO:0000259" key="1">
    <source>
        <dbReference type="Pfam" id="PF08100"/>
    </source>
</evidence>
<dbReference type="Pfam" id="PF08100">
    <property type="entry name" value="Dimerisation"/>
    <property type="match status" value="1"/>
</dbReference>
<organism evidence="2 3">
    <name type="scientific">Aspergillus sclerotialis</name>
    <dbReference type="NCBI Taxonomy" id="2070753"/>
    <lineage>
        <taxon>Eukaryota</taxon>
        <taxon>Fungi</taxon>
        <taxon>Dikarya</taxon>
        <taxon>Ascomycota</taxon>
        <taxon>Pezizomycotina</taxon>
        <taxon>Eurotiomycetes</taxon>
        <taxon>Eurotiomycetidae</taxon>
        <taxon>Eurotiales</taxon>
        <taxon>Aspergillaceae</taxon>
        <taxon>Aspergillus</taxon>
        <taxon>Aspergillus subgen. Polypaecilum</taxon>
    </lineage>
</organism>
<evidence type="ECO:0000313" key="2">
    <source>
        <dbReference type="EMBL" id="RJE21421.1"/>
    </source>
</evidence>
<protein>
    <submittedName>
        <fullName evidence="2">O-methyltransferase</fullName>
    </submittedName>
</protein>
<dbReference type="GO" id="GO:0032259">
    <property type="term" value="P:methylation"/>
    <property type="evidence" value="ECO:0007669"/>
    <property type="project" value="UniProtKB-KW"/>
</dbReference>